<dbReference type="EMBL" id="JALLIR010000001">
    <property type="protein sequence ID" value="MDR9945108.1"/>
    <property type="molecule type" value="Genomic_DNA"/>
</dbReference>
<dbReference type="RefSeq" id="WP_025758049.1">
    <property type="nucleotide sequence ID" value="NZ_CABMND010000011.1"/>
</dbReference>
<gene>
    <name evidence="6" type="primary">robA</name>
    <name evidence="6" type="ORF">KQV47_05390</name>
    <name evidence="7" type="ORF">MX989_03250</name>
    <name evidence="5" type="ORF">SS37_04605</name>
</gene>
<dbReference type="OrthoDB" id="282744at2"/>
<evidence type="ECO:0000313" key="5">
    <source>
        <dbReference type="EMBL" id="KJN31080.1"/>
    </source>
</evidence>
<dbReference type="InterPro" id="IPR010499">
    <property type="entry name" value="AraC_E-bd"/>
</dbReference>
<comment type="caution">
    <text evidence="5">The sequence shown here is derived from an EMBL/GenBank/DDBJ whole genome shotgun (WGS) entry which is preliminary data.</text>
</comment>
<evidence type="ECO:0000259" key="4">
    <source>
        <dbReference type="PROSITE" id="PS01124"/>
    </source>
</evidence>
<dbReference type="PRINTS" id="PR00032">
    <property type="entry name" value="HTHARAC"/>
</dbReference>
<dbReference type="EMBL" id="JZYX01000007">
    <property type="protein sequence ID" value="KJN31080.1"/>
    <property type="molecule type" value="Genomic_DNA"/>
</dbReference>
<dbReference type="PROSITE" id="PS01124">
    <property type="entry name" value="HTH_ARAC_FAMILY_2"/>
    <property type="match status" value="1"/>
</dbReference>
<dbReference type="Gene3D" id="3.20.80.10">
    <property type="entry name" value="Regulatory factor, effector binding domain"/>
    <property type="match status" value="1"/>
</dbReference>
<dbReference type="Pfam" id="PF12833">
    <property type="entry name" value="HTH_18"/>
    <property type="match status" value="1"/>
</dbReference>
<keyword evidence="9" id="KW-1185">Reference proteome</keyword>
<reference evidence="6 9" key="2">
    <citation type="submission" date="2021-06" db="EMBL/GenBank/DDBJ databases">
        <authorList>
            <person name="Stanton E."/>
        </authorList>
    </citation>
    <scope>NUCLEOTIDE SEQUENCE [LARGE SCALE GENOMIC DNA]</scope>
    <source>
        <strain evidence="6 9">2021EL-00146</strain>
    </source>
</reference>
<dbReference type="PANTHER" id="PTHR47504:SF5">
    <property type="entry name" value="RIGHT ORIGIN-BINDING PROTEIN"/>
    <property type="match status" value="1"/>
</dbReference>
<dbReference type="SMART" id="SM00342">
    <property type="entry name" value="HTH_ARAC"/>
    <property type="match status" value="1"/>
</dbReference>
<dbReference type="InterPro" id="IPR029442">
    <property type="entry name" value="GyrI-like"/>
</dbReference>
<dbReference type="PANTHER" id="PTHR47504">
    <property type="entry name" value="RIGHT ORIGIN-BINDING PROTEIN"/>
    <property type="match status" value="1"/>
</dbReference>
<dbReference type="NCBIfam" id="NF012228">
    <property type="entry name" value="RobA_TF"/>
    <property type="match status" value="1"/>
</dbReference>
<accession>A0A0F1BDA0</accession>
<sequence>MDQAGIIRDLLTWLEGHLDQPLSLDNVAAKAGYSKWHLQRMFKDVTGHAIGAYIRARRLSKSAVALRLTARPILDIALQYRFDSQQTFTRAFKKQFSLTPALYRRSPDWSSFGMRPPLRLGEFAMPKYEIVTLPETHLIGTTQSYSCSLEQISEFRHQMRVQFWRDFLSHAPAIPPILYGLNETHPSQEKDDEQEVFYTTALTPDMANGYIQGSKPVVLEGGEYVMFAYEGLGTGVQEFILTVYGTCMPMLNLNRRKGQDIERYYPAQDAKPEEGPINLRMEFLIPIRR</sequence>
<protein>
    <submittedName>
        <fullName evidence="6">MDR efflux pump AcrAB transcriptional activator RobA</fullName>
    </submittedName>
    <submittedName>
        <fullName evidence="5">Transcriptional regulator</fullName>
    </submittedName>
</protein>
<organism evidence="5 8">
    <name type="scientific">Enterobacter sichuanensis</name>
    <dbReference type="NCBI Taxonomy" id="2071710"/>
    <lineage>
        <taxon>Bacteria</taxon>
        <taxon>Pseudomonadati</taxon>
        <taxon>Pseudomonadota</taxon>
        <taxon>Gammaproteobacteria</taxon>
        <taxon>Enterobacterales</taxon>
        <taxon>Enterobacteriaceae</taxon>
        <taxon>Enterobacter</taxon>
        <taxon>Enterobacter cloacae complex</taxon>
    </lineage>
</organism>
<dbReference type="SUPFAM" id="SSF46689">
    <property type="entry name" value="Homeodomain-like"/>
    <property type="match status" value="2"/>
</dbReference>
<evidence type="ECO:0000256" key="1">
    <source>
        <dbReference type="ARBA" id="ARBA00023015"/>
    </source>
</evidence>
<dbReference type="Proteomes" id="UP001185068">
    <property type="component" value="Unassembled WGS sequence"/>
</dbReference>
<keyword evidence="3" id="KW-0804">Transcription</keyword>
<dbReference type="GO" id="GO:0043565">
    <property type="term" value="F:sequence-specific DNA binding"/>
    <property type="evidence" value="ECO:0007669"/>
    <property type="project" value="InterPro"/>
</dbReference>
<name>A0A0F1BDA0_9ENTR</name>
<evidence type="ECO:0000313" key="6">
    <source>
        <dbReference type="EMBL" id="MBU5923625.1"/>
    </source>
</evidence>
<dbReference type="SMART" id="SM00871">
    <property type="entry name" value="AraC_E_bind"/>
    <property type="match status" value="1"/>
</dbReference>
<dbReference type="Proteomes" id="UP000033352">
    <property type="component" value="Unassembled WGS sequence"/>
</dbReference>
<proteinExistence type="predicted"/>
<dbReference type="InterPro" id="IPR009057">
    <property type="entry name" value="Homeodomain-like_sf"/>
</dbReference>
<dbReference type="InterPro" id="IPR018060">
    <property type="entry name" value="HTH_AraC"/>
</dbReference>
<keyword evidence="2" id="KW-0238">DNA-binding</keyword>
<keyword evidence="1" id="KW-0805">Transcription regulation</keyword>
<dbReference type="FunFam" id="1.10.10.60:FF:000030">
    <property type="entry name" value="DNA-binding transcriptional regulator SoxS"/>
    <property type="match status" value="1"/>
</dbReference>
<dbReference type="Gene3D" id="1.10.10.60">
    <property type="entry name" value="Homeodomain-like"/>
    <property type="match status" value="2"/>
</dbReference>
<dbReference type="GO" id="GO:0003700">
    <property type="term" value="F:DNA-binding transcription factor activity"/>
    <property type="evidence" value="ECO:0007669"/>
    <property type="project" value="InterPro"/>
</dbReference>
<dbReference type="NCBIfam" id="NF011701">
    <property type="entry name" value="PRK15121.1"/>
    <property type="match status" value="1"/>
</dbReference>
<evidence type="ECO:0000313" key="9">
    <source>
        <dbReference type="Proteomes" id="UP000787201"/>
    </source>
</evidence>
<dbReference type="Proteomes" id="UP000787201">
    <property type="component" value="Unassembled WGS sequence"/>
</dbReference>
<dbReference type="Pfam" id="PF06445">
    <property type="entry name" value="GyrI-like"/>
    <property type="match status" value="1"/>
</dbReference>
<dbReference type="InterPro" id="IPR050959">
    <property type="entry name" value="MarA-like"/>
</dbReference>
<dbReference type="SUPFAM" id="SSF55136">
    <property type="entry name" value="Probable bacterial effector-binding domain"/>
    <property type="match status" value="1"/>
</dbReference>
<evidence type="ECO:0000313" key="8">
    <source>
        <dbReference type="Proteomes" id="UP000033352"/>
    </source>
</evidence>
<dbReference type="InterPro" id="IPR020449">
    <property type="entry name" value="Tscrpt_reg_AraC-type_HTH"/>
</dbReference>
<feature type="domain" description="HTH araC/xylS-type" evidence="4">
    <location>
        <begin position="8"/>
        <end position="106"/>
    </location>
</feature>
<dbReference type="EMBL" id="JAHLTI010000002">
    <property type="protein sequence ID" value="MBU5923625.1"/>
    <property type="molecule type" value="Genomic_DNA"/>
</dbReference>
<dbReference type="InterPro" id="IPR011256">
    <property type="entry name" value="Reg_factor_effector_dom_sf"/>
</dbReference>
<reference evidence="5 8" key="1">
    <citation type="submission" date="2015-03" db="EMBL/GenBank/DDBJ databases">
        <authorList>
            <person name="McCorrison J."/>
            <person name="Sanka R."/>
            <person name="Adams M."/>
            <person name="Brinkac L."/>
            <person name="Nierman W."/>
            <person name="Sutton G."/>
            <person name="Nelson K."/>
            <person name="Kiedrowski L."/>
            <person name="Guerrero D."/>
            <person name="Bonomo R."/>
        </authorList>
    </citation>
    <scope>NUCLEOTIDE SEQUENCE [LARGE SCALE GENOMIC DNA]</scope>
    <source>
        <strain evidence="5 8">35699</strain>
    </source>
</reference>
<dbReference type="GeneID" id="72830505"/>
<dbReference type="InterPro" id="IPR058147">
    <property type="entry name" value="Rob"/>
</dbReference>
<dbReference type="AlphaFoldDB" id="A0A0F1BDA0"/>
<evidence type="ECO:0000256" key="2">
    <source>
        <dbReference type="ARBA" id="ARBA00023125"/>
    </source>
</evidence>
<dbReference type="InterPro" id="IPR018062">
    <property type="entry name" value="HTH_AraC-typ_CS"/>
</dbReference>
<reference evidence="7" key="3">
    <citation type="submission" date="2022-11" db="EMBL/GenBank/DDBJ databases">
        <title>blaNDM-1 and qnrB1 co-producing ST413 Enterobacter.</title>
        <authorList>
            <person name="Halder G."/>
            <person name="Chaudhuri B."/>
            <person name="Dutta S."/>
        </authorList>
    </citation>
    <scope>NUCLEOTIDE SEQUENCE</scope>
    <source>
        <strain evidence="7">PEER684</strain>
    </source>
</reference>
<dbReference type="FunFam" id="1.10.10.60:FF:000013">
    <property type="entry name" value="DNA-binding transcriptional activator MarA"/>
    <property type="match status" value="1"/>
</dbReference>
<evidence type="ECO:0000256" key="3">
    <source>
        <dbReference type="ARBA" id="ARBA00023163"/>
    </source>
</evidence>
<evidence type="ECO:0000313" key="7">
    <source>
        <dbReference type="EMBL" id="MDR9945108.1"/>
    </source>
</evidence>
<dbReference type="PROSITE" id="PS00041">
    <property type="entry name" value="HTH_ARAC_FAMILY_1"/>
    <property type="match status" value="1"/>
</dbReference>
<dbReference type="PATRIC" id="fig|1619248.3.peg.4589"/>